<feature type="transmembrane region" description="Helical" evidence="1">
    <location>
        <begin position="118"/>
        <end position="137"/>
    </location>
</feature>
<dbReference type="PATRIC" id="fig|997887.3.peg.355"/>
<gene>
    <name evidence="2" type="ORF">HMPREF1071_00338</name>
</gene>
<proteinExistence type="predicted"/>
<evidence type="ECO:0000313" key="2">
    <source>
        <dbReference type="EMBL" id="EIY71021.1"/>
    </source>
</evidence>
<dbReference type="Pfam" id="PF14897">
    <property type="entry name" value="EpsG"/>
    <property type="match status" value="1"/>
</dbReference>
<evidence type="ECO:0008006" key="4">
    <source>
        <dbReference type="Google" id="ProtNLM"/>
    </source>
</evidence>
<keyword evidence="1" id="KW-0812">Transmembrane</keyword>
<feature type="transmembrane region" description="Helical" evidence="1">
    <location>
        <begin position="149"/>
        <end position="165"/>
    </location>
</feature>
<feature type="transmembrane region" description="Helical" evidence="1">
    <location>
        <begin position="341"/>
        <end position="361"/>
    </location>
</feature>
<feature type="transmembrane region" description="Helical" evidence="1">
    <location>
        <begin position="40"/>
        <end position="57"/>
    </location>
</feature>
<name>I9TNH7_9BACE</name>
<feature type="transmembrane region" description="Helical" evidence="1">
    <location>
        <begin position="289"/>
        <end position="306"/>
    </location>
</feature>
<feature type="transmembrane region" description="Helical" evidence="1">
    <location>
        <begin position="12"/>
        <end position="33"/>
    </location>
</feature>
<keyword evidence="3" id="KW-1185">Reference proteome</keyword>
<dbReference type="RefSeq" id="WP_005924927.1">
    <property type="nucleotide sequence ID" value="NZ_JH724307.1"/>
</dbReference>
<evidence type="ECO:0000256" key="1">
    <source>
        <dbReference type="SAM" id="Phobius"/>
    </source>
</evidence>
<dbReference type="Proteomes" id="UP000005150">
    <property type="component" value="Unassembled WGS sequence"/>
</dbReference>
<dbReference type="InterPro" id="IPR049458">
    <property type="entry name" value="EpsG-like"/>
</dbReference>
<accession>I9TNH7</accession>
<keyword evidence="1" id="KW-0472">Membrane</keyword>
<dbReference type="HOGENOM" id="CLU_683160_0_0_10"/>
<evidence type="ECO:0000313" key="3">
    <source>
        <dbReference type="Proteomes" id="UP000005150"/>
    </source>
</evidence>
<feature type="transmembrane region" description="Helical" evidence="1">
    <location>
        <begin position="194"/>
        <end position="220"/>
    </location>
</feature>
<feature type="transmembrane region" description="Helical" evidence="1">
    <location>
        <begin position="393"/>
        <end position="415"/>
    </location>
</feature>
<feature type="transmembrane region" description="Helical" evidence="1">
    <location>
        <begin position="368"/>
        <end position="387"/>
    </location>
</feature>
<keyword evidence="1" id="KW-1133">Transmembrane helix</keyword>
<protein>
    <recommendedName>
        <fullName evidence="4">EpsG family protein</fullName>
    </recommendedName>
</protein>
<dbReference type="OrthoDB" id="784431at2"/>
<dbReference type="EMBL" id="AGXV01000003">
    <property type="protein sequence ID" value="EIY71021.1"/>
    <property type="molecule type" value="Genomic_DNA"/>
</dbReference>
<feature type="transmembrane region" description="Helical" evidence="1">
    <location>
        <begin position="318"/>
        <end position="335"/>
    </location>
</feature>
<organism evidence="2 3">
    <name type="scientific">Bacteroides salyersiae CL02T12C01</name>
    <dbReference type="NCBI Taxonomy" id="997887"/>
    <lineage>
        <taxon>Bacteria</taxon>
        <taxon>Pseudomonadati</taxon>
        <taxon>Bacteroidota</taxon>
        <taxon>Bacteroidia</taxon>
        <taxon>Bacteroidales</taxon>
        <taxon>Bacteroidaceae</taxon>
        <taxon>Bacteroides</taxon>
    </lineage>
</organism>
<reference evidence="2 3" key="1">
    <citation type="submission" date="2012-02" db="EMBL/GenBank/DDBJ databases">
        <title>The Genome Sequence of Bacteroides salyersiae CL02T12C01.</title>
        <authorList>
            <consortium name="The Broad Institute Genome Sequencing Platform"/>
            <person name="Earl A."/>
            <person name="Ward D."/>
            <person name="Feldgarden M."/>
            <person name="Gevers D."/>
            <person name="Zitomersky N.L."/>
            <person name="Coyne M.J."/>
            <person name="Comstock L.E."/>
            <person name="Young S.K."/>
            <person name="Zeng Q."/>
            <person name="Gargeya S."/>
            <person name="Fitzgerald M."/>
            <person name="Haas B."/>
            <person name="Abouelleil A."/>
            <person name="Alvarado L."/>
            <person name="Arachchi H.M."/>
            <person name="Berlin A."/>
            <person name="Chapman S.B."/>
            <person name="Gearin G."/>
            <person name="Goldberg J."/>
            <person name="Griggs A."/>
            <person name="Gujja S."/>
            <person name="Hansen M."/>
            <person name="Heiman D."/>
            <person name="Howarth C."/>
            <person name="Larimer J."/>
            <person name="Lui A."/>
            <person name="MacDonald P.J.P."/>
            <person name="McCowen C."/>
            <person name="Montmayeur A."/>
            <person name="Murphy C."/>
            <person name="Neiman D."/>
            <person name="Pearson M."/>
            <person name="Priest M."/>
            <person name="Roberts A."/>
            <person name="Saif S."/>
            <person name="Shea T."/>
            <person name="Sisk P."/>
            <person name="Stolte C."/>
            <person name="Sykes S."/>
            <person name="Wortman J."/>
            <person name="Nusbaum C."/>
            <person name="Birren B."/>
        </authorList>
    </citation>
    <scope>NUCLEOTIDE SEQUENCE [LARGE SCALE GENOMIC DNA]</scope>
    <source>
        <strain evidence="2 3">CL02T12C01</strain>
    </source>
</reference>
<comment type="caution">
    <text evidence="2">The sequence shown here is derived from an EMBL/GenBank/DDBJ whole genome shotgun (WGS) entry which is preliminary data.</text>
</comment>
<sequence>MLGVNRYIINKQLALFITVLSPISGLVCTILHWRSKWAKNISWLICVFLGLIFIYHPEGTMLGDGIDAGRYALDLYRMYNLSSLSAVLGNIWIEGGNVDLYQPILTFIVSRFTDDPHVLFACFSLVFGFFYTRNLWYVFDRLPLNLKKYTWILILFYILICPIWNINGVRMWTALHIFIYGAMPFVYEGNKSKLLFCVLALFVHFSFFIPLIILIFYSFLKVTNLNALFAFYIVTLFIKEIDVEFIRNLLVNVPIVGERMLSYVGEMYMEKVVEAKEQLSLHVVLANKIAYWIVQFYIVLTWMAVRKSYMVNEKILKLFSFSLLIYGISNILALIPSGGRFVILSHMFVLPTIIFSIEYLYNDLIKKCNVVLPVLLFSIIFQLRVGIDYYGASLLICNYLTAFFIQTDVPIISWIKNLI</sequence>
<dbReference type="AlphaFoldDB" id="I9TNH7"/>